<proteinExistence type="predicted"/>
<dbReference type="EMBL" id="BDUF01000051">
    <property type="protein sequence ID" value="GAX90167.1"/>
    <property type="molecule type" value="Genomic_DNA"/>
</dbReference>
<evidence type="ECO:0000313" key="4">
    <source>
        <dbReference type="EMBL" id="GAX90167.1"/>
    </source>
</evidence>
<dbReference type="PANTHER" id="PTHR43420">
    <property type="entry name" value="ACETYLTRANSFERASE"/>
    <property type="match status" value="1"/>
</dbReference>
<comment type="caution">
    <text evidence="4">The sequence shown here is derived from an EMBL/GenBank/DDBJ whole genome shotgun (WGS) entry which is preliminary data.</text>
</comment>
<dbReference type="InterPro" id="IPR000182">
    <property type="entry name" value="GNAT_dom"/>
</dbReference>
<keyword evidence="2" id="KW-0012">Acyltransferase</keyword>
<sequence>MITMKRLSECALEQAVQAWNEGFKGYFFDASTTVDAFTARMGKEGLSPSLSIVAFLNGQPAGLVLNGVRNLNGKKVAWNGGTGVAPEFRKQRVGMQLIAKTLEIYQEEQVEIATLEAVSENEPAIALYERMGYVTTDRLLFFHHEGPLPDTLSGGAESSPFRIRRGIAQDVRMLPFYNHMSPWQTQWTSAIGGESAIAYDAAGEALGYALFHRTFDDSGRVGKITLLQCEAKPEVPDKQPILTALLAEAYSSAEDSVIRGTFNLPQSNEIVVQLHRKAGFTIRAEQVNMIRQML</sequence>
<dbReference type="Gene3D" id="3.40.630.30">
    <property type="match status" value="1"/>
</dbReference>
<organism evidence="4 5">
    <name type="scientific">Effusibacillus lacus</name>
    <dbReference type="NCBI Taxonomy" id="1348429"/>
    <lineage>
        <taxon>Bacteria</taxon>
        <taxon>Bacillati</taxon>
        <taxon>Bacillota</taxon>
        <taxon>Bacilli</taxon>
        <taxon>Bacillales</taxon>
        <taxon>Alicyclobacillaceae</taxon>
        <taxon>Effusibacillus</taxon>
    </lineage>
</organism>
<evidence type="ECO:0000313" key="5">
    <source>
        <dbReference type="Proteomes" id="UP000217785"/>
    </source>
</evidence>
<keyword evidence="5" id="KW-1185">Reference proteome</keyword>
<dbReference type="SUPFAM" id="SSF55729">
    <property type="entry name" value="Acyl-CoA N-acyltransferases (Nat)"/>
    <property type="match status" value="1"/>
</dbReference>
<feature type="domain" description="N-acetyltransferase" evidence="3">
    <location>
        <begin position="2"/>
        <end position="155"/>
    </location>
</feature>
<dbReference type="PROSITE" id="PS51186">
    <property type="entry name" value="GNAT"/>
    <property type="match status" value="1"/>
</dbReference>
<dbReference type="OrthoDB" id="4228396at2"/>
<dbReference type="Proteomes" id="UP000217785">
    <property type="component" value="Unassembled WGS sequence"/>
</dbReference>
<accession>A0A292YH93</accession>
<evidence type="ECO:0000256" key="1">
    <source>
        <dbReference type="ARBA" id="ARBA00022679"/>
    </source>
</evidence>
<dbReference type="GO" id="GO:0016747">
    <property type="term" value="F:acyltransferase activity, transferring groups other than amino-acyl groups"/>
    <property type="evidence" value="ECO:0007669"/>
    <property type="project" value="InterPro"/>
</dbReference>
<name>A0A292YH93_9BACL</name>
<protein>
    <submittedName>
        <fullName evidence="4">N-acetyltransferase</fullName>
    </submittedName>
</protein>
<dbReference type="PANTHER" id="PTHR43420:SF47">
    <property type="entry name" value="N-ACETYLTRANSFERASE DOMAIN-CONTAINING PROTEIN"/>
    <property type="match status" value="1"/>
</dbReference>
<keyword evidence="1 4" id="KW-0808">Transferase</keyword>
<dbReference type="InterPro" id="IPR016181">
    <property type="entry name" value="Acyl_CoA_acyltransferase"/>
</dbReference>
<dbReference type="RefSeq" id="WP_131927816.1">
    <property type="nucleotide sequence ID" value="NZ_BDUF01000051.1"/>
</dbReference>
<evidence type="ECO:0000259" key="3">
    <source>
        <dbReference type="PROSITE" id="PS51186"/>
    </source>
</evidence>
<dbReference type="AlphaFoldDB" id="A0A292YH93"/>
<evidence type="ECO:0000256" key="2">
    <source>
        <dbReference type="ARBA" id="ARBA00023315"/>
    </source>
</evidence>
<dbReference type="InterPro" id="IPR050680">
    <property type="entry name" value="YpeA/RimI_acetyltransf"/>
</dbReference>
<reference evidence="5" key="1">
    <citation type="submission" date="2017-07" db="EMBL/GenBank/DDBJ databases">
        <title>Draft genome sequence of Effusibacillus lacus strain skLN1.</title>
        <authorList>
            <person name="Watanabe M."/>
            <person name="Kojima H."/>
            <person name="Fukui M."/>
        </authorList>
    </citation>
    <scope>NUCLEOTIDE SEQUENCE [LARGE SCALE GENOMIC DNA]</scope>
    <source>
        <strain evidence="5">skLN1</strain>
    </source>
</reference>
<dbReference type="CDD" id="cd04301">
    <property type="entry name" value="NAT_SF"/>
    <property type="match status" value="1"/>
</dbReference>
<dbReference type="Pfam" id="PF00583">
    <property type="entry name" value="Acetyltransf_1"/>
    <property type="match status" value="1"/>
</dbReference>
<gene>
    <name evidence="4" type="ORF">EFBL_1793</name>
</gene>